<dbReference type="HAMAP" id="MF_00758">
    <property type="entry name" value="UPF0301"/>
    <property type="match status" value="1"/>
</dbReference>
<dbReference type="SUPFAM" id="SSF143456">
    <property type="entry name" value="VC0467-like"/>
    <property type="match status" value="1"/>
</dbReference>
<sequence>MQNVNLTDHFLIAMPNMADSYFAKTLTYICEHNEEGALGVVINQPIDMTLQALFEQIEIELQPEELKEFKVNYGGPVQMDRGFVLHQPVGEWQSTLAMNNNLGLTTSKDILHAVGRGEGPEKILVTLGYAGWGPGQLEQELAQNAWLTVKASSHVIFDLPHEERLQAAMDILGINPAFLSEDAGHA</sequence>
<dbReference type="GO" id="GO:0005829">
    <property type="term" value="C:cytosol"/>
    <property type="evidence" value="ECO:0007669"/>
    <property type="project" value="TreeGrafter"/>
</dbReference>
<gene>
    <name evidence="3" type="ORF">EDC63_10743</name>
</gene>
<comment type="caution">
    <text evidence="3">The sequence shown here is derived from an EMBL/GenBank/DDBJ whole genome shotgun (WGS) entry which is preliminary data.</text>
</comment>
<evidence type="ECO:0000256" key="1">
    <source>
        <dbReference type="ARBA" id="ARBA00009600"/>
    </source>
</evidence>
<keyword evidence="4" id="KW-1185">Reference proteome</keyword>
<dbReference type="EMBL" id="SMCO01000007">
    <property type="protein sequence ID" value="TCV86355.1"/>
    <property type="molecule type" value="Genomic_DNA"/>
</dbReference>
<dbReference type="Gene3D" id="3.40.1740.10">
    <property type="entry name" value="VC0467-like"/>
    <property type="match status" value="1"/>
</dbReference>
<dbReference type="Pfam" id="PF02622">
    <property type="entry name" value="DUF179"/>
    <property type="match status" value="1"/>
</dbReference>
<dbReference type="Proteomes" id="UP000295367">
    <property type="component" value="Unassembled WGS sequence"/>
</dbReference>
<dbReference type="NCBIfam" id="NF001266">
    <property type="entry name" value="PRK00228.1-1"/>
    <property type="match status" value="1"/>
</dbReference>
<comment type="similarity">
    <text evidence="1 2">Belongs to the UPF0301 (AlgH) family.</text>
</comment>
<dbReference type="PANTHER" id="PTHR30327">
    <property type="entry name" value="UNCHARACTERIZED PROTEIN YQGE"/>
    <property type="match status" value="1"/>
</dbReference>
<organism evidence="3 4">
    <name type="scientific">Sulfurirhabdus autotrophica</name>
    <dbReference type="NCBI Taxonomy" id="1706046"/>
    <lineage>
        <taxon>Bacteria</taxon>
        <taxon>Pseudomonadati</taxon>
        <taxon>Pseudomonadota</taxon>
        <taxon>Betaproteobacteria</taxon>
        <taxon>Nitrosomonadales</taxon>
        <taxon>Sulfuricellaceae</taxon>
        <taxon>Sulfurirhabdus</taxon>
    </lineage>
</organism>
<dbReference type="RefSeq" id="WP_124945185.1">
    <property type="nucleotide sequence ID" value="NZ_BHVT01000009.1"/>
</dbReference>
<evidence type="ECO:0000256" key="2">
    <source>
        <dbReference type="HAMAP-Rule" id="MF_00758"/>
    </source>
</evidence>
<dbReference type="AlphaFoldDB" id="A0A4R3Y2H5"/>
<dbReference type="PANTHER" id="PTHR30327:SF1">
    <property type="entry name" value="UPF0301 PROTEIN YQGE"/>
    <property type="match status" value="1"/>
</dbReference>
<dbReference type="InterPro" id="IPR003774">
    <property type="entry name" value="AlgH-like"/>
</dbReference>
<name>A0A4R3Y2H5_9PROT</name>
<reference evidence="3 4" key="1">
    <citation type="submission" date="2019-03" db="EMBL/GenBank/DDBJ databases">
        <title>Genomic Encyclopedia of Type Strains, Phase IV (KMG-IV): sequencing the most valuable type-strain genomes for metagenomic binning, comparative biology and taxonomic classification.</title>
        <authorList>
            <person name="Goeker M."/>
        </authorList>
    </citation>
    <scope>NUCLEOTIDE SEQUENCE [LARGE SCALE GENOMIC DNA]</scope>
    <source>
        <strain evidence="3 4">DSM 100309</strain>
    </source>
</reference>
<accession>A0A4R3Y2H5</accession>
<dbReference type="OrthoDB" id="9807486at2"/>
<proteinExistence type="inferred from homology"/>
<evidence type="ECO:0000313" key="4">
    <source>
        <dbReference type="Proteomes" id="UP000295367"/>
    </source>
</evidence>
<protein>
    <recommendedName>
        <fullName evidence="2">UPF0301 protein EDC63_10743</fullName>
    </recommendedName>
</protein>
<evidence type="ECO:0000313" key="3">
    <source>
        <dbReference type="EMBL" id="TCV86355.1"/>
    </source>
</evidence>